<reference evidence="5" key="1">
    <citation type="journal article" date="2023" name="Front. Mar. Sci.">
        <title>A new Merluccius polli reference genome to investigate the effects of global change in West African waters.</title>
        <authorList>
            <person name="Mateo J.L."/>
            <person name="Blanco-Fernandez C."/>
            <person name="Garcia-Vazquez E."/>
            <person name="Machado-Schiaffino G."/>
        </authorList>
    </citation>
    <scope>NUCLEOTIDE SEQUENCE</scope>
    <source>
        <strain evidence="5">C29</strain>
        <tissue evidence="5">Fin</tissue>
    </source>
</reference>
<dbReference type="Pfam" id="PF17921">
    <property type="entry name" value="Integrase_H2C2"/>
    <property type="match status" value="1"/>
</dbReference>
<dbReference type="InterPro" id="IPR043502">
    <property type="entry name" value="DNA/RNA_pol_sf"/>
</dbReference>
<feature type="compositionally biased region" description="Polar residues" evidence="3">
    <location>
        <begin position="115"/>
        <end position="125"/>
    </location>
</feature>
<gene>
    <name evidence="5" type="ORF">N1851_008493</name>
</gene>
<dbReference type="EC" id="3.1.26.4" evidence="2"/>
<dbReference type="PANTHER" id="PTHR47331:SF5">
    <property type="entry name" value="RIBONUCLEASE H"/>
    <property type="match status" value="1"/>
</dbReference>
<evidence type="ECO:0000256" key="1">
    <source>
        <dbReference type="ARBA" id="ARBA00010879"/>
    </source>
</evidence>
<dbReference type="Gene3D" id="3.30.420.10">
    <property type="entry name" value="Ribonuclease H-like superfamily/Ribonuclease H"/>
    <property type="match status" value="1"/>
</dbReference>
<dbReference type="SUPFAM" id="SSF53098">
    <property type="entry name" value="Ribonuclease H-like"/>
    <property type="match status" value="1"/>
</dbReference>
<protein>
    <recommendedName>
        <fullName evidence="2">ribonuclease H</fullName>
        <ecNumber evidence="2">3.1.26.4</ecNumber>
    </recommendedName>
</protein>
<evidence type="ECO:0000313" key="5">
    <source>
        <dbReference type="EMBL" id="KAK0150408.1"/>
    </source>
</evidence>
<dbReference type="PANTHER" id="PTHR47331">
    <property type="entry name" value="PHD-TYPE DOMAIN-CONTAINING PROTEIN"/>
    <property type="match status" value="1"/>
</dbReference>
<dbReference type="CDD" id="cd06503">
    <property type="entry name" value="ATP-synt_Fo_b"/>
    <property type="match status" value="1"/>
</dbReference>
<dbReference type="Gene3D" id="3.10.10.10">
    <property type="entry name" value="HIV Type 1 Reverse Transcriptase, subunit A, domain 1"/>
    <property type="match status" value="1"/>
</dbReference>
<feature type="domain" description="Integrase catalytic" evidence="4">
    <location>
        <begin position="1542"/>
        <end position="1727"/>
    </location>
</feature>
<dbReference type="CDD" id="cd01644">
    <property type="entry name" value="RT_pepA17"/>
    <property type="match status" value="1"/>
</dbReference>
<evidence type="ECO:0000259" key="4">
    <source>
        <dbReference type="PROSITE" id="PS50994"/>
    </source>
</evidence>
<feature type="compositionally biased region" description="Basic and acidic residues" evidence="3">
    <location>
        <begin position="410"/>
        <end position="429"/>
    </location>
</feature>
<dbReference type="InterPro" id="IPR041588">
    <property type="entry name" value="Integrase_H2C2"/>
</dbReference>
<dbReference type="InterPro" id="IPR036397">
    <property type="entry name" value="RNaseH_sf"/>
</dbReference>
<keyword evidence="6" id="KW-1185">Reference proteome</keyword>
<dbReference type="InterPro" id="IPR040676">
    <property type="entry name" value="DUF5641"/>
</dbReference>
<dbReference type="Pfam" id="PF18701">
    <property type="entry name" value="DUF5641"/>
    <property type="match status" value="1"/>
</dbReference>
<dbReference type="InterPro" id="IPR012337">
    <property type="entry name" value="RNaseH-like_sf"/>
</dbReference>
<feature type="compositionally biased region" description="Basic and acidic residues" evidence="3">
    <location>
        <begin position="386"/>
        <end position="399"/>
    </location>
</feature>
<dbReference type="Proteomes" id="UP001174136">
    <property type="component" value="Unassembled WGS sequence"/>
</dbReference>
<sequence length="1854" mass="211802">MNLERERAAERQRQEALQRERMQEEKAERAAERQRQEALERERMLMEMAERAAERQRQEALERDRLQMEMAERAAERQRQVALAREQLRAEEVKETLQTMRAMYSSRAPSMHGSRASSARPSRVQSPERAATGSMGPTMAAQLQAQLTKLKTEEQGMPPREPSTNLGPPARPARGRSEEQTINPVAQTIHYRMPPQVEGPRFPSFRDEDRSQYVELRICLDTLLDDSYSESYKYAILLQHVKNPRAHNMVLAHAASPIPYTKALADLDARYGRPWNHALAELRALEEQPPLKDERQLDDFALRVHTLVGMLKTQGPAGASEITSTSNVERLLHKIPRFRQERFRRQQRLRNPGKLGLSLADFAEFLLDEVHDTNVDSLNYADLKREKEKERGDRGDRQVWNKGRPVKVMHTKEDPPTGRTSRSEGRDASRLPLKGRRSAPPCPYCVSEHWFNDCSDFDSLSTEAKRKWIEDNKRCWSCGRDHLAKNCTLKRKCNRCEEVHLNILHEVCLEKSKGGPRIPESRSAPEAEAPAVYYLDPSQSSRSKVLLKVVKVRLHHHDTVYDTYAVLDDGSERTILLQEAVLKLGLRGTEEKLRLRTIRRDLKEITGARVEFSISPVGRPSDRYRLQNVFTGDELALSRYDYPLERLRARYPHLRRVELHPIEGATPTLLIGSDNAALIVSLRPPLRGPRGCPLAVKTALGWALQGATEWRDRDGRATSSLHVRTEELQTLNCLHTSVDSMDAALLDNVQKLWTLDVAPYKNEKLYVRSKEDAYAMDLLKAQTVRIEVQGVKRYATPLLRREPMPEFRVSPRAVLQCLTSTEKRMRKDEVLAASYRTEMKKLTESGLVRKLEPEEADQSAESWYLPHHNVRHNEKNCVVFNCSYQVGKLNLNHYLLPGPTLTPSLLGVLVRFRQQPIAVSGDIKRMFHQVRLLEEDKPLMRFLWREDPSDTEPSIYQWEVLPFGTTCSPCCATYALQTHAAQETAPPGVCDAVHRSFYVDNCLHSSKTVTEARQLVQDMRTYLSEGGFEICQWASNDPQVIKDLPEEAKSTSSEAWVSLSSDGAQEMTLGLIWQFQSDTLRYRNKPAKPRRVTMRTIYSTLASQYDPLGYITPFTTFAKVLVRELWAQERGWDDPLPQHLEEKWKAWEQELPTLQRIQLPRSYFSPSIDLETSLLTLHVFCDASELAYGSVAYVRAEEPAGDVHVSSVLARSRVAPKKQQSIPRLELCAALNGAQLGRFLLDELQLPLRGVTMWSDSTTVLTWLKSSSCRYKVFVGTRVAEILESTEARCWRYVDTKRNPADVITRGATLQDLAEHHLYHAGPDFLLEQESEWPATPALAEEREDTELRKTLFCGATQVTDPETPPGGECEMLEELQKKMFCLKAGLPPETTLSAEDYIAAELLVLQSAQQDAFSRELECLEKGKPIPSDSRLCNLAPELDGDLIRVGGRLRRASDIDVDTKHPIVLPAKHRVTRLVIKHHDNKVQHAGGERVFAEVRRRYWILHGREAVRRYQRSCMECQRWRATPPQPMMSDLPEDRLRLRQAPFHSTGVDCFGPLTVRNRRASEKRWGIIYTCLTTRAMHLEVLHHLTTDSFLMSFKRFASRRGTPKTLRSDRGTNFVGGEAELRESYASMTEEARDRLAEKQVKFEFNPPNAPHFGGAWEHEIRSVKNILRTVLGQQVPTDEVLETVLVEIEGILNSRPLGYTSSDVADLDPITPSFLLMGRRDSSLPQVVYDPAELTGRRLWRHSQVLADQFWKQFILHYLPTLQVRQKWTKERDNLSEGAVVLVIDQSLPRAAWQTGRVTKVLPGRDGRVRTAIVDVAGRTYTRPVARLIELPRVAEDTITSYLMLLG</sequence>
<evidence type="ECO:0000313" key="6">
    <source>
        <dbReference type="Proteomes" id="UP001174136"/>
    </source>
</evidence>
<feature type="region of interest" description="Disordered" evidence="3">
    <location>
        <begin position="1"/>
        <end position="60"/>
    </location>
</feature>
<dbReference type="InterPro" id="IPR008042">
    <property type="entry name" value="Retrotrans_Pao"/>
</dbReference>
<dbReference type="Gene3D" id="1.10.340.70">
    <property type="match status" value="1"/>
</dbReference>
<organism evidence="5 6">
    <name type="scientific">Merluccius polli</name>
    <name type="common">Benguela hake</name>
    <name type="synonym">Merluccius cadenati</name>
    <dbReference type="NCBI Taxonomy" id="89951"/>
    <lineage>
        <taxon>Eukaryota</taxon>
        <taxon>Metazoa</taxon>
        <taxon>Chordata</taxon>
        <taxon>Craniata</taxon>
        <taxon>Vertebrata</taxon>
        <taxon>Euteleostomi</taxon>
        <taxon>Actinopterygii</taxon>
        <taxon>Neopterygii</taxon>
        <taxon>Teleostei</taxon>
        <taxon>Neoteleostei</taxon>
        <taxon>Acanthomorphata</taxon>
        <taxon>Zeiogadaria</taxon>
        <taxon>Gadariae</taxon>
        <taxon>Gadiformes</taxon>
        <taxon>Gadoidei</taxon>
        <taxon>Merlucciidae</taxon>
        <taxon>Merluccius</taxon>
    </lineage>
</organism>
<dbReference type="SUPFAM" id="SSF56672">
    <property type="entry name" value="DNA/RNA polymerases"/>
    <property type="match status" value="1"/>
</dbReference>
<dbReference type="EMBL" id="JAOPHQ010001492">
    <property type="protein sequence ID" value="KAK0150408.1"/>
    <property type="molecule type" value="Genomic_DNA"/>
</dbReference>
<dbReference type="InterPro" id="IPR043128">
    <property type="entry name" value="Rev_trsase/Diguanyl_cyclase"/>
</dbReference>
<dbReference type="InterPro" id="IPR001584">
    <property type="entry name" value="Integrase_cat-core"/>
</dbReference>
<dbReference type="GO" id="GO:0015074">
    <property type="term" value="P:DNA integration"/>
    <property type="evidence" value="ECO:0007669"/>
    <property type="project" value="InterPro"/>
</dbReference>
<dbReference type="Gene3D" id="3.30.70.270">
    <property type="match status" value="1"/>
</dbReference>
<comment type="similarity">
    <text evidence="1">Belongs to the beta type-B retroviral polymerase family. HERV class-II K(HML-2) pol subfamily.</text>
</comment>
<feature type="region of interest" description="Disordered" evidence="3">
    <location>
        <begin position="105"/>
        <end position="136"/>
    </location>
</feature>
<evidence type="ECO:0000256" key="3">
    <source>
        <dbReference type="SAM" id="MobiDB-lite"/>
    </source>
</evidence>
<dbReference type="PROSITE" id="PS50994">
    <property type="entry name" value="INTEGRASE"/>
    <property type="match status" value="1"/>
</dbReference>
<name>A0AA47P7L7_MERPO</name>
<dbReference type="Pfam" id="PF05380">
    <property type="entry name" value="Peptidase_A17"/>
    <property type="match status" value="1"/>
</dbReference>
<dbReference type="Pfam" id="PF00078">
    <property type="entry name" value="RVT_1"/>
    <property type="match status" value="1"/>
</dbReference>
<dbReference type="GO" id="GO:0003676">
    <property type="term" value="F:nucleic acid binding"/>
    <property type="evidence" value="ECO:0007669"/>
    <property type="project" value="InterPro"/>
</dbReference>
<accession>A0AA47P7L7</accession>
<comment type="caution">
    <text evidence="5">The sequence shown here is derived from an EMBL/GenBank/DDBJ whole genome shotgun (WGS) entry which is preliminary data.</text>
</comment>
<dbReference type="InterPro" id="IPR000477">
    <property type="entry name" value="RT_dom"/>
</dbReference>
<proteinExistence type="inferred from homology"/>
<feature type="region of interest" description="Disordered" evidence="3">
    <location>
        <begin position="386"/>
        <end position="438"/>
    </location>
</feature>
<dbReference type="GO" id="GO:0004523">
    <property type="term" value="F:RNA-DNA hybrid ribonuclease activity"/>
    <property type="evidence" value="ECO:0007669"/>
    <property type="project" value="UniProtKB-EC"/>
</dbReference>
<feature type="region of interest" description="Disordered" evidence="3">
    <location>
        <begin position="154"/>
        <end position="178"/>
    </location>
</feature>
<evidence type="ECO:0000256" key="2">
    <source>
        <dbReference type="ARBA" id="ARBA00012180"/>
    </source>
</evidence>